<evidence type="ECO:0000313" key="3">
    <source>
        <dbReference type="EMBL" id="ABN66484.2"/>
    </source>
</evidence>
<dbReference type="Proteomes" id="UP000002258">
    <property type="component" value="Chromosome 4"/>
</dbReference>
<dbReference type="RefSeq" id="XP_001384513.2">
    <property type="nucleotide sequence ID" value="XM_001384476.1"/>
</dbReference>
<feature type="chain" id="PRO_5002655793" evidence="2">
    <location>
        <begin position="23"/>
        <end position="113"/>
    </location>
</feature>
<gene>
    <name evidence="3" type="ORF">PICST_58749</name>
</gene>
<keyword evidence="1" id="KW-0812">Transmembrane</keyword>
<dbReference type="EMBL" id="CP000498">
    <property type="protein sequence ID" value="ABN66484.2"/>
    <property type="molecule type" value="Genomic_DNA"/>
</dbReference>
<dbReference type="OMA" id="ISCFQIE"/>
<evidence type="ECO:0000313" key="4">
    <source>
        <dbReference type="Proteomes" id="UP000002258"/>
    </source>
</evidence>
<evidence type="ECO:0000256" key="1">
    <source>
        <dbReference type="SAM" id="Phobius"/>
    </source>
</evidence>
<feature type="transmembrane region" description="Helical" evidence="1">
    <location>
        <begin position="90"/>
        <end position="108"/>
    </location>
</feature>
<dbReference type="KEGG" id="pic:PICST_58749"/>
<dbReference type="InParanoid" id="A3LTW5"/>
<dbReference type="PANTHER" id="PTHR36854">
    <property type="entry name" value="CHROMOSOME 9, WHOLE GENOME SHOTGUN SEQUENCE"/>
    <property type="match status" value="1"/>
</dbReference>
<keyword evidence="4" id="KW-1185">Reference proteome</keyword>
<keyword evidence="1" id="KW-0472">Membrane</keyword>
<dbReference type="PANTHER" id="PTHR36854:SF1">
    <property type="entry name" value="TRANSMEMBRANE PROTEIN"/>
    <property type="match status" value="1"/>
</dbReference>
<feature type="signal peptide" evidence="2">
    <location>
        <begin position="1"/>
        <end position="22"/>
    </location>
</feature>
<organism evidence="3 4">
    <name type="scientific">Scheffersomyces stipitis (strain ATCC 58785 / CBS 6054 / NBRC 10063 / NRRL Y-11545)</name>
    <name type="common">Yeast</name>
    <name type="synonym">Pichia stipitis</name>
    <dbReference type="NCBI Taxonomy" id="322104"/>
    <lineage>
        <taxon>Eukaryota</taxon>
        <taxon>Fungi</taxon>
        <taxon>Dikarya</taxon>
        <taxon>Ascomycota</taxon>
        <taxon>Saccharomycotina</taxon>
        <taxon>Pichiomycetes</taxon>
        <taxon>Debaryomycetaceae</taxon>
        <taxon>Scheffersomyces</taxon>
    </lineage>
</organism>
<keyword evidence="2" id="KW-0732">Signal</keyword>
<dbReference type="eggNOG" id="ENOG502RN94">
    <property type="taxonomic scope" value="Eukaryota"/>
</dbReference>
<dbReference type="OrthoDB" id="2142503at2759"/>
<keyword evidence="1" id="KW-1133">Transmembrane helix</keyword>
<proteinExistence type="predicted"/>
<sequence>MRVTNYTNFTLMVLTLLATCNAFQQYCRCSCNDKSIVTKVDRCGLCTKDFCLGLDKALCEKKEDEKGIPDPTEGQVIMYCFQIESYKDSLVIYSFTTLVLGLLGYALFRMYSQ</sequence>
<reference evidence="3 4" key="1">
    <citation type="journal article" date="2007" name="Nat. Biotechnol.">
        <title>Genome sequence of the lignocellulose-bioconverting and xylose-fermenting yeast Pichia stipitis.</title>
        <authorList>
            <person name="Jeffries T.W."/>
            <person name="Grigoriev I.V."/>
            <person name="Grimwood J."/>
            <person name="Laplaza J.M."/>
            <person name="Aerts A."/>
            <person name="Salamov A."/>
            <person name="Schmutz J."/>
            <person name="Lindquist E."/>
            <person name="Dehal P."/>
            <person name="Shapiro H."/>
            <person name="Jin Y.S."/>
            <person name="Passoth V."/>
            <person name="Richardson P.M."/>
        </authorList>
    </citation>
    <scope>NUCLEOTIDE SEQUENCE [LARGE SCALE GENOMIC DNA]</scope>
    <source>
        <strain evidence="4">ATCC 58785 / CBS 6054 / NBRC 10063 / NRRL Y-11545</strain>
    </source>
</reference>
<evidence type="ECO:0000256" key="2">
    <source>
        <dbReference type="SAM" id="SignalP"/>
    </source>
</evidence>
<dbReference type="AlphaFoldDB" id="A3LTW5"/>
<protein>
    <submittedName>
        <fullName evidence="3">Uncharacterized protein</fullName>
    </submittedName>
</protein>
<dbReference type="GeneID" id="4838526"/>
<accession>A3LTW5</accession>
<dbReference type="HOGENOM" id="CLU_168432_0_0_1"/>
<name>A3LTW5_PICST</name>